<name>A0A8S4PM36_OWEFU</name>
<protein>
    <recommendedName>
        <fullName evidence="2">Chitin-binding type-2 domain-containing protein</fullName>
    </recommendedName>
</protein>
<proteinExistence type="predicted"/>
<dbReference type="GO" id="GO:0008061">
    <property type="term" value="F:chitin binding"/>
    <property type="evidence" value="ECO:0007669"/>
    <property type="project" value="InterPro"/>
</dbReference>
<keyword evidence="1" id="KW-0732">Signal</keyword>
<sequence>MYILILLLSSVLGQAAQKVAVDPNDCLRDDGFLESDRTTDPDKGDCCSFLICDGILNKTGYRVSCMGGTVWNYVLKVCDDPKYFPSCNPSDCNVPSRTTELCGALNSDQCCVHGRQPIYTAVSGSDSKYIVAGERKENQCPQGEVFNLEDCCCESIEPRIPLCSDETDNYHRVPGSDADVPSEDYCCYYAQCFANGTGYDKVKCMPPSVWNNDPDVKSCDLPVNVPECMQFFCGAETTDPPCEGVSGPGGSCCQAGVWYGAVPGSDGQQYMITQLPDGSDWSLDTSRVLCCSEDFEGNQLIFNDDPDSCCCELPTVP</sequence>
<feature type="signal peptide" evidence="1">
    <location>
        <begin position="1"/>
        <end position="15"/>
    </location>
</feature>
<keyword evidence="4" id="KW-1185">Reference proteome</keyword>
<dbReference type="Gene3D" id="2.170.140.10">
    <property type="entry name" value="Chitin binding domain"/>
    <property type="match status" value="1"/>
</dbReference>
<feature type="domain" description="Chitin-binding type-2" evidence="2">
    <location>
        <begin position="23"/>
        <end position="89"/>
    </location>
</feature>
<accession>A0A8S4PM36</accession>
<dbReference type="InterPro" id="IPR036508">
    <property type="entry name" value="Chitin-bd_dom_sf"/>
</dbReference>
<feature type="chain" id="PRO_5035754830" description="Chitin-binding type-2 domain-containing protein" evidence="1">
    <location>
        <begin position="16"/>
        <end position="317"/>
    </location>
</feature>
<dbReference type="EMBL" id="CAIIXF020000009">
    <property type="protein sequence ID" value="CAH1794277.1"/>
    <property type="molecule type" value="Genomic_DNA"/>
</dbReference>
<evidence type="ECO:0000256" key="1">
    <source>
        <dbReference type="SAM" id="SignalP"/>
    </source>
</evidence>
<dbReference type="InterPro" id="IPR002557">
    <property type="entry name" value="Chitin-bd_dom"/>
</dbReference>
<comment type="caution">
    <text evidence="3">The sequence shown here is derived from an EMBL/GenBank/DDBJ whole genome shotgun (WGS) entry which is preliminary data.</text>
</comment>
<evidence type="ECO:0000313" key="4">
    <source>
        <dbReference type="Proteomes" id="UP000749559"/>
    </source>
</evidence>
<dbReference type="GO" id="GO:0005576">
    <property type="term" value="C:extracellular region"/>
    <property type="evidence" value="ECO:0007669"/>
    <property type="project" value="InterPro"/>
</dbReference>
<dbReference type="Proteomes" id="UP000749559">
    <property type="component" value="Unassembled WGS sequence"/>
</dbReference>
<evidence type="ECO:0000259" key="2">
    <source>
        <dbReference type="PROSITE" id="PS50940"/>
    </source>
</evidence>
<evidence type="ECO:0000313" key="3">
    <source>
        <dbReference type="EMBL" id="CAH1794277.1"/>
    </source>
</evidence>
<dbReference type="PROSITE" id="PS50940">
    <property type="entry name" value="CHIT_BIND_II"/>
    <property type="match status" value="1"/>
</dbReference>
<dbReference type="SUPFAM" id="SSF57625">
    <property type="entry name" value="Invertebrate chitin-binding proteins"/>
    <property type="match status" value="1"/>
</dbReference>
<organism evidence="3 4">
    <name type="scientific">Owenia fusiformis</name>
    <name type="common">Polychaete worm</name>
    <dbReference type="NCBI Taxonomy" id="6347"/>
    <lineage>
        <taxon>Eukaryota</taxon>
        <taxon>Metazoa</taxon>
        <taxon>Spiralia</taxon>
        <taxon>Lophotrochozoa</taxon>
        <taxon>Annelida</taxon>
        <taxon>Polychaeta</taxon>
        <taxon>Sedentaria</taxon>
        <taxon>Canalipalpata</taxon>
        <taxon>Sabellida</taxon>
        <taxon>Oweniida</taxon>
        <taxon>Oweniidae</taxon>
        <taxon>Owenia</taxon>
    </lineage>
</organism>
<reference evidence="3" key="1">
    <citation type="submission" date="2022-03" db="EMBL/GenBank/DDBJ databases">
        <authorList>
            <person name="Martin C."/>
        </authorList>
    </citation>
    <scope>NUCLEOTIDE SEQUENCE</scope>
</reference>
<gene>
    <name evidence="3" type="ORF">OFUS_LOCUS19006</name>
</gene>
<dbReference type="AlphaFoldDB" id="A0A8S4PM36"/>